<dbReference type="PANTHER" id="PTHR30146">
    <property type="entry name" value="LACI-RELATED TRANSCRIPTIONAL REPRESSOR"/>
    <property type="match status" value="1"/>
</dbReference>
<reference evidence="6 7" key="1">
    <citation type="journal article" date="2011" name="J. Bacteriol.">
        <title>Genome Sequence of the Probiotic Strain Bifidobacterium animalis subsp. lactis CNCM I-2494.</title>
        <authorList>
            <person name="Chervaux C."/>
            <person name="Grimaldi C."/>
            <person name="Bolotin A."/>
            <person name="Quinquis B."/>
            <person name="Legrain-Raspaud S."/>
            <person name="van Hylckama Vlieg J.E."/>
            <person name="Denariaz G."/>
            <person name="Smokvina T."/>
        </authorList>
    </citation>
    <scope>NUCLEOTIDE SEQUENCE [LARGE SCALE GENOMIC DNA]</scope>
    <source>
        <strain evidence="6 7">CNCM I-2494</strain>
    </source>
</reference>
<name>A0A806FTA7_BIFAN</name>
<accession>A0A806FTA7</accession>
<dbReference type="PANTHER" id="PTHR30146:SF95">
    <property type="entry name" value="RIBOSE OPERON REPRESSOR"/>
    <property type="match status" value="1"/>
</dbReference>
<dbReference type="AlphaFoldDB" id="A0A806FTA7"/>
<protein>
    <submittedName>
        <fullName evidence="6">Ribose operon repressor</fullName>
    </submittedName>
</protein>
<evidence type="ECO:0000256" key="4">
    <source>
        <dbReference type="ARBA" id="ARBA00023163"/>
    </source>
</evidence>
<dbReference type="CDD" id="cd01392">
    <property type="entry name" value="HTH_LacI"/>
    <property type="match status" value="1"/>
</dbReference>
<dbReference type="KEGG" id="bnm:BALAC2494_00985"/>
<dbReference type="GO" id="GO:0000976">
    <property type="term" value="F:transcription cis-regulatory region binding"/>
    <property type="evidence" value="ECO:0007669"/>
    <property type="project" value="TreeGrafter"/>
</dbReference>
<dbReference type="EMBL" id="CP002915">
    <property type="protein sequence ID" value="AEK29582.1"/>
    <property type="molecule type" value="Genomic_DNA"/>
</dbReference>
<evidence type="ECO:0000256" key="2">
    <source>
        <dbReference type="ARBA" id="ARBA00023015"/>
    </source>
</evidence>
<organism evidence="6 7">
    <name type="scientific">Bifidobacterium animalis subsp. lactis CNCM I-2494</name>
    <dbReference type="NCBI Taxonomy" id="1042403"/>
    <lineage>
        <taxon>Bacteria</taxon>
        <taxon>Bacillati</taxon>
        <taxon>Actinomycetota</taxon>
        <taxon>Actinomycetes</taxon>
        <taxon>Bifidobacteriales</taxon>
        <taxon>Bifidobacteriaceae</taxon>
        <taxon>Bifidobacterium</taxon>
    </lineage>
</organism>
<evidence type="ECO:0000313" key="6">
    <source>
        <dbReference type="EMBL" id="AEK29582.1"/>
    </source>
</evidence>
<dbReference type="SUPFAM" id="SSF53822">
    <property type="entry name" value="Periplasmic binding protein-like I"/>
    <property type="match status" value="1"/>
</dbReference>
<keyword evidence="4" id="KW-0804">Transcription</keyword>
<evidence type="ECO:0000259" key="5">
    <source>
        <dbReference type="PROSITE" id="PS50932"/>
    </source>
</evidence>
<keyword evidence="1" id="KW-0678">Repressor</keyword>
<dbReference type="InterPro" id="IPR000843">
    <property type="entry name" value="HTH_LacI"/>
</dbReference>
<dbReference type="Proteomes" id="UP000008394">
    <property type="component" value="Chromosome"/>
</dbReference>
<dbReference type="PROSITE" id="PS00356">
    <property type="entry name" value="HTH_LACI_1"/>
    <property type="match status" value="1"/>
</dbReference>
<evidence type="ECO:0000313" key="7">
    <source>
        <dbReference type="Proteomes" id="UP000008394"/>
    </source>
</evidence>
<gene>
    <name evidence="6" type="ORF">BALAC2494_00985</name>
</gene>
<sequence length="428" mass="46613">MRLPEASSLRELPYRTGSSIVLPHSSRACKRSALGVSNRFDIRRFTALCRNAVAGGRNLHIQSDSARQTGSIPRAIAHGAENEEANMVGMRDVAKRAGVSVSSVSLVINGTGYVSRDMREKVEQAMRELDYVPNELARNFYHGKTDIIGVIVPTIQHPFFATLTAHLQHEFADRGLQTMLCSTADSANGEAQYVDMLRRHSLDALVVAAHTTHDPQYWRAIDRPVVAFDRNLGAGITQVSSDHVHGGELIAELLVRTGAHHVVMVGGPRAQFTDLGDHSTFPTVRYVQTLEDRLSQARIAHTYIESGEVFDIAGVRRAVREAFDTYPDMDAFVGADLAAAFAVQEAVSRSIAVPGDVQIIAYDGTLAADCAGMPLTTVAQDFRQIAHTIAACVEHGIESSPQRPDATDGDANMTIIPVTLHERATTRR</sequence>
<feature type="domain" description="HTH lacI-type" evidence="5">
    <location>
        <begin position="88"/>
        <end position="142"/>
    </location>
</feature>
<dbReference type="CDD" id="cd06291">
    <property type="entry name" value="PBP1_Qymf-like"/>
    <property type="match status" value="1"/>
</dbReference>
<dbReference type="InterPro" id="IPR046335">
    <property type="entry name" value="LacI/GalR-like_sensor"/>
</dbReference>
<evidence type="ECO:0000256" key="3">
    <source>
        <dbReference type="ARBA" id="ARBA00023125"/>
    </source>
</evidence>
<dbReference type="SUPFAM" id="SSF47413">
    <property type="entry name" value="lambda repressor-like DNA-binding domains"/>
    <property type="match status" value="1"/>
</dbReference>
<keyword evidence="3" id="KW-0238">DNA-binding</keyword>
<dbReference type="Gene3D" id="3.40.50.2300">
    <property type="match status" value="2"/>
</dbReference>
<dbReference type="InterPro" id="IPR010982">
    <property type="entry name" value="Lambda_DNA-bd_dom_sf"/>
</dbReference>
<proteinExistence type="predicted"/>
<dbReference type="GO" id="GO:0003700">
    <property type="term" value="F:DNA-binding transcription factor activity"/>
    <property type="evidence" value="ECO:0007669"/>
    <property type="project" value="TreeGrafter"/>
</dbReference>
<evidence type="ECO:0000256" key="1">
    <source>
        <dbReference type="ARBA" id="ARBA00022491"/>
    </source>
</evidence>
<keyword evidence="2" id="KW-0805">Transcription regulation</keyword>
<dbReference type="Gene3D" id="1.10.260.40">
    <property type="entry name" value="lambda repressor-like DNA-binding domains"/>
    <property type="match status" value="1"/>
</dbReference>
<dbReference type="Pfam" id="PF13377">
    <property type="entry name" value="Peripla_BP_3"/>
    <property type="match status" value="1"/>
</dbReference>
<dbReference type="InterPro" id="IPR028082">
    <property type="entry name" value="Peripla_BP_I"/>
</dbReference>
<dbReference type="PROSITE" id="PS50932">
    <property type="entry name" value="HTH_LACI_2"/>
    <property type="match status" value="1"/>
</dbReference>
<dbReference type="Pfam" id="PF00356">
    <property type="entry name" value="LacI"/>
    <property type="match status" value="1"/>
</dbReference>
<dbReference type="SMART" id="SM00354">
    <property type="entry name" value="HTH_LACI"/>
    <property type="match status" value="1"/>
</dbReference>